<organism evidence="2 3">
    <name type="scientific">Austropuccinia psidii MF-1</name>
    <dbReference type="NCBI Taxonomy" id="1389203"/>
    <lineage>
        <taxon>Eukaryota</taxon>
        <taxon>Fungi</taxon>
        <taxon>Dikarya</taxon>
        <taxon>Basidiomycota</taxon>
        <taxon>Pucciniomycotina</taxon>
        <taxon>Pucciniomycetes</taxon>
        <taxon>Pucciniales</taxon>
        <taxon>Sphaerophragmiaceae</taxon>
        <taxon>Austropuccinia</taxon>
    </lineage>
</organism>
<reference evidence="2" key="1">
    <citation type="submission" date="2021-03" db="EMBL/GenBank/DDBJ databases">
        <title>Draft genome sequence of rust myrtle Austropuccinia psidii MF-1, a brazilian biotype.</title>
        <authorList>
            <person name="Quecine M.C."/>
            <person name="Pachon D.M.R."/>
            <person name="Bonatelli M.L."/>
            <person name="Correr F.H."/>
            <person name="Franceschini L.M."/>
            <person name="Leite T.F."/>
            <person name="Margarido G.R.A."/>
            <person name="Almeida C.A."/>
            <person name="Ferrarezi J.A."/>
            <person name="Labate C.A."/>
        </authorList>
    </citation>
    <scope>NUCLEOTIDE SEQUENCE</scope>
    <source>
        <strain evidence="2">MF-1</strain>
    </source>
</reference>
<gene>
    <name evidence="2" type="ORF">O181_057482</name>
</gene>
<dbReference type="EMBL" id="AVOT02026157">
    <property type="protein sequence ID" value="MBW0517767.1"/>
    <property type="molecule type" value="Genomic_DNA"/>
</dbReference>
<protein>
    <submittedName>
        <fullName evidence="2">Uncharacterized protein</fullName>
    </submittedName>
</protein>
<proteinExistence type="predicted"/>
<feature type="compositionally biased region" description="Low complexity" evidence="1">
    <location>
        <begin position="23"/>
        <end position="37"/>
    </location>
</feature>
<evidence type="ECO:0000313" key="2">
    <source>
        <dbReference type="EMBL" id="MBW0517767.1"/>
    </source>
</evidence>
<feature type="region of interest" description="Disordered" evidence="1">
    <location>
        <begin position="15"/>
        <end position="45"/>
    </location>
</feature>
<name>A0A9Q3HVH4_9BASI</name>
<dbReference type="Proteomes" id="UP000765509">
    <property type="component" value="Unassembled WGS sequence"/>
</dbReference>
<evidence type="ECO:0000313" key="3">
    <source>
        <dbReference type="Proteomes" id="UP000765509"/>
    </source>
</evidence>
<comment type="caution">
    <text evidence="2">The sequence shown here is derived from an EMBL/GenBank/DDBJ whole genome shotgun (WGS) entry which is preliminary data.</text>
</comment>
<dbReference type="AlphaFoldDB" id="A0A9Q3HVH4"/>
<accession>A0A9Q3HVH4</accession>
<sequence>MSAIPAKLNFKNQIQLASRKNLSRTSPYPSSPSSESSNLNSMTLIHPDSHSIHSNLSNLSNFQIDPNHSISNWKPIFEQENKKSETHFDPIGHEDLICNFGLK</sequence>
<evidence type="ECO:0000256" key="1">
    <source>
        <dbReference type="SAM" id="MobiDB-lite"/>
    </source>
</evidence>
<keyword evidence="3" id="KW-1185">Reference proteome</keyword>